<dbReference type="Proteomes" id="UP000824078">
    <property type="component" value="Unassembled WGS sequence"/>
</dbReference>
<keyword evidence="4" id="KW-0479">Metal-binding</keyword>
<evidence type="ECO:0000256" key="4">
    <source>
        <dbReference type="ARBA" id="ARBA00022723"/>
    </source>
</evidence>
<organism evidence="8 9">
    <name type="scientific">Candidatus Coprovicinus avistercoris</name>
    <dbReference type="NCBI Taxonomy" id="2840754"/>
    <lineage>
        <taxon>Bacteria</taxon>
        <taxon>Bacillati</taxon>
        <taxon>Actinomycetota</taxon>
        <taxon>Coriobacteriia</taxon>
        <taxon>Coriobacteriales</taxon>
        <taxon>Coriobacteriaceae</taxon>
        <taxon>Coriobacteriaceae incertae sedis</taxon>
        <taxon>Candidatus Coprovicinus</taxon>
    </lineage>
</organism>
<dbReference type="GO" id="GO:0006154">
    <property type="term" value="P:adenosine catabolic process"/>
    <property type="evidence" value="ECO:0007669"/>
    <property type="project" value="TreeGrafter"/>
</dbReference>
<reference evidence="8" key="1">
    <citation type="submission" date="2020-10" db="EMBL/GenBank/DDBJ databases">
        <authorList>
            <person name="Gilroy R."/>
        </authorList>
    </citation>
    <scope>NUCLEOTIDE SEQUENCE</scope>
    <source>
        <strain evidence="8">ChiHjej12B11-29160</strain>
    </source>
</reference>
<feature type="domain" description="Adenosine deaminase" evidence="7">
    <location>
        <begin position="4"/>
        <end position="324"/>
    </location>
</feature>
<comment type="cofactor">
    <cofactor evidence="1">
        <name>Zn(2+)</name>
        <dbReference type="ChEBI" id="CHEBI:29105"/>
    </cofactor>
</comment>
<dbReference type="InterPro" id="IPR032466">
    <property type="entry name" value="Metal_Hydrolase"/>
</dbReference>
<dbReference type="InterPro" id="IPR006330">
    <property type="entry name" value="Ado/ade_deaminase"/>
</dbReference>
<dbReference type="PANTHER" id="PTHR11409">
    <property type="entry name" value="ADENOSINE DEAMINASE"/>
    <property type="match status" value="1"/>
</dbReference>
<evidence type="ECO:0000256" key="6">
    <source>
        <dbReference type="ARBA" id="ARBA00022833"/>
    </source>
</evidence>
<dbReference type="PANTHER" id="PTHR11409:SF43">
    <property type="entry name" value="ADENOSINE DEAMINASE"/>
    <property type="match status" value="1"/>
</dbReference>
<dbReference type="GO" id="GO:0046872">
    <property type="term" value="F:metal ion binding"/>
    <property type="evidence" value="ECO:0007669"/>
    <property type="project" value="UniProtKB-KW"/>
</dbReference>
<evidence type="ECO:0000313" key="9">
    <source>
        <dbReference type="Proteomes" id="UP000824078"/>
    </source>
</evidence>
<dbReference type="GO" id="GO:0005829">
    <property type="term" value="C:cytosol"/>
    <property type="evidence" value="ECO:0007669"/>
    <property type="project" value="TreeGrafter"/>
</dbReference>
<dbReference type="NCBIfam" id="TIGR01430">
    <property type="entry name" value="aden_deam"/>
    <property type="match status" value="1"/>
</dbReference>
<evidence type="ECO:0000313" key="8">
    <source>
        <dbReference type="EMBL" id="HIU24124.1"/>
    </source>
</evidence>
<dbReference type="SUPFAM" id="SSF51556">
    <property type="entry name" value="Metallo-dependent hydrolases"/>
    <property type="match status" value="1"/>
</dbReference>
<evidence type="ECO:0000256" key="2">
    <source>
        <dbReference type="ARBA" id="ARBA00006676"/>
    </source>
</evidence>
<dbReference type="GO" id="GO:0043103">
    <property type="term" value="P:hypoxanthine salvage"/>
    <property type="evidence" value="ECO:0007669"/>
    <property type="project" value="TreeGrafter"/>
</dbReference>
<evidence type="ECO:0000256" key="3">
    <source>
        <dbReference type="ARBA" id="ARBA00012784"/>
    </source>
</evidence>
<dbReference type="GO" id="GO:0046103">
    <property type="term" value="P:inosine biosynthetic process"/>
    <property type="evidence" value="ECO:0007669"/>
    <property type="project" value="TreeGrafter"/>
</dbReference>
<sequence length="332" mass="36271">MSYVDLHLHLDGAITPAIARELARMQDIVLPDEVPGELEQALSVGEKCESLNDYLACFDLPISLLQTHESIREAVRLVQEMLISQDCLYAEIRFAPQQFVQGGLSQEEVVQAALAGLSLSPMRCNLILCCMRGTDTAEKNIETVRLAEQYLCEDNGVVGLDLAGAEALFPTKDYVDLLRGAHERGVPLTVHAGEAAGPESIWSALQTGCTRIGHGIHAVSDPSLMHYLAEHAVVLEVCPTSNFHTHAVEEGSNYPLRALLDAGVHVTIATDDMAISRTCLAHEVDYAKQLAHLSEEECLQLQLTAIQAAFTSEATKQELRELLQRKDAVHAD</sequence>
<evidence type="ECO:0000256" key="5">
    <source>
        <dbReference type="ARBA" id="ARBA00022801"/>
    </source>
</evidence>
<evidence type="ECO:0000256" key="1">
    <source>
        <dbReference type="ARBA" id="ARBA00001947"/>
    </source>
</evidence>
<dbReference type="Pfam" id="PF00962">
    <property type="entry name" value="A_deaminase"/>
    <property type="match status" value="1"/>
</dbReference>
<name>A0A9D1HX39_9ACTN</name>
<comment type="similarity">
    <text evidence="2">Belongs to the metallo-dependent hydrolases superfamily. Adenosine and AMP deaminases family.</text>
</comment>
<keyword evidence="6" id="KW-0862">Zinc</keyword>
<dbReference type="EC" id="3.5.4.4" evidence="3"/>
<evidence type="ECO:0000259" key="7">
    <source>
        <dbReference type="Pfam" id="PF00962"/>
    </source>
</evidence>
<dbReference type="EMBL" id="DVMQ01000014">
    <property type="protein sequence ID" value="HIU24124.1"/>
    <property type="molecule type" value="Genomic_DNA"/>
</dbReference>
<accession>A0A9D1HX39</accession>
<dbReference type="InterPro" id="IPR001365">
    <property type="entry name" value="A_deaminase_dom"/>
</dbReference>
<protein>
    <recommendedName>
        <fullName evidence="3">adenosine deaminase</fullName>
        <ecNumber evidence="3">3.5.4.4</ecNumber>
    </recommendedName>
</protein>
<reference evidence="8" key="2">
    <citation type="journal article" date="2021" name="PeerJ">
        <title>Extensive microbial diversity within the chicken gut microbiome revealed by metagenomics and culture.</title>
        <authorList>
            <person name="Gilroy R."/>
            <person name="Ravi A."/>
            <person name="Getino M."/>
            <person name="Pursley I."/>
            <person name="Horton D.L."/>
            <person name="Alikhan N.F."/>
            <person name="Baker D."/>
            <person name="Gharbi K."/>
            <person name="Hall N."/>
            <person name="Watson M."/>
            <person name="Adriaenssens E.M."/>
            <person name="Foster-Nyarko E."/>
            <person name="Jarju S."/>
            <person name="Secka A."/>
            <person name="Antonio M."/>
            <person name="Oren A."/>
            <person name="Chaudhuri R.R."/>
            <person name="La Ragione R."/>
            <person name="Hildebrand F."/>
            <person name="Pallen M.J."/>
        </authorList>
    </citation>
    <scope>NUCLEOTIDE SEQUENCE</scope>
    <source>
        <strain evidence="8">ChiHjej12B11-29160</strain>
    </source>
</reference>
<dbReference type="GO" id="GO:0004000">
    <property type="term" value="F:adenosine deaminase activity"/>
    <property type="evidence" value="ECO:0007669"/>
    <property type="project" value="UniProtKB-ARBA"/>
</dbReference>
<gene>
    <name evidence="8" type="primary">add</name>
    <name evidence="8" type="ORF">IAD17_04315</name>
</gene>
<comment type="caution">
    <text evidence="8">The sequence shown here is derived from an EMBL/GenBank/DDBJ whole genome shotgun (WGS) entry which is preliminary data.</text>
</comment>
<dbReference type="Gene3D" id="3.20.20.140">
    <property type="entry name" value="Metal-dependent hydrolases"/>
    <property type="match status" value="1"/>
</dbReference>
<proteinExistence type="inferred from homology"/>
<dbReference type="AlphaFoldDB" id="A0A9D1HX39"/>
<keyword evidence="5 8" id="KW-0378">Hydrolase</keyword>